<feature type="transmembrane region" description="Helical" evidence="1">
    <location>
        <begin position="37"/>
        <end position="55"/>
    </location>
</feature>
<dbReference type="OrthoDB" id="342332at2157"/>
<reference evidence="3" key="1">
    <citation type="submission" date="2017-01" db="EMBL/GenBank/DDBJ databases">
        <authorList>
            <person name="Varghese N."/>
            <person name="Submissions S."/>
        </authorList>
    </citation>
    <scope>NUCLEOTIDE SEQUENCE [LARGE SCALE GENOMIC DNA]</scope>
    <source>
        <strain evidence="3">CGMCC 1.7737</strain>
    </source>
</reference>
<feature type="transmembrane region" description="Helical" evidence="1">
    <location>
        <begin position="12"/>
        <end position="31"/>
    </location>
</feature>
<evidence type="ECO:0000313" key="2">
    <source>
        <dbReference type="EMBL" id="SIR97509.1"/>
    </source>
</evidence>
<feature type="transmembrane region" description="Helical" evidence="1">
    <location>
        <begin position="98"/>
        <end position="121"/>
    </location>
</feature>
<accession>A0A1N7FB14</accession>
<dbReference type="Proteomes" id="UP000186914">
    <property type="component" value="Unassembled WGS sequence"/>
</dbReference>
<gene>
    <name evidence="2" type="ORF">SAMN05421858_4894</name>
</gene>
<evidence type="ECO:0000313" key="3">
    <source>
        <dbReference type="Proteomes" id="UP000186914"/>
    </source>
</evidence>
<keyword evidence="1" id="KW-0812">Transmembrane</keyword>
<evidence type="ECO:0000256" key="1">
    <source>
        <dbReference type="SAM" id="Phobius"/>
    </source>
</evidence>
<evidence type="ECO:0008006" key="4">
    <source>
        <dbReference type="Google" id="ProtNLM"/>
    </source>
</evidence>
<proteinExistence type="predicted"/>
<dbReference type="EMBL" id="FTNO01000008">
    <property type="protein sequence ID" value="SIR97509.1"/>
    <property type="molecule type" value="Genomic_DNA"/>
</dbReference>
<dbReference type="AlphaFoldDB" id="A0A1N7FB14"/>
<keyword evidence="1" id="KW-1133">Transmembrane helix</keyword>
<organism evidence="2 3">
    <name type="scientific">Haladaptatus litoreus</name>
    <dbReference type="NCBI Taxonomy" id="553468"/>
    <lineage>
        <taxon>Archaea</taxon>
        <taxon>Methanobacteriati</taxon>
        <taxon>Methanobacteriota</taxon>
        <taxon>Stenosarchaea group</taxon>
        <taxon>Halobacteria</taxon>
        <taxon>Halobacteriales</taxon>
        <taxon>Haladaptataceae</taxon>
        <taxon>Haladaptatus</taxon>
    </lineage>
</organism>
<sequence length="137" mass="14472">MEINWRAISAGFLIDFILALLITWFIPPALISSPLKVIPGLVGGLIAGSMVVGAYRGAINGGVAALFVGIILLVSWIIYGLFAEFVVGQVVLEFGQSVWGFTVLMIQAISGGVGGSISGWIKGRRTTPREAPEAEIQ</sequence>
<keyword evidence="3" id="KW-1185">Reference proteome</keyword>
<feature type="transmembrane region" description="Helical" evidence="1">
    <location>
        <begin position="62"/>
        <end position="86"/>
    </location>
</feature>
<dbReference type="RefSeq" id="WP_076433413.1">
    <property type="nucleotide sequence ID" value="NZ_FTNO01000008.1"/>
</dbReference>
<dbReference type="InterPro" id="IPR040493">
    <property type="entry name" value="DUF5518"/>
</dbReference>
<protein>
    <recommendedName>
        <fullName evidence="4">DUF5518 domain-containing protein</fullName>
    </recommendedName>
</protein>
<dbReference type="Pfam" id="PF17647">
    <property type="entry name" value="DUF5518"/>
    <property type="match status" value="1"/>
</dbReference>
<name>A0A1N7FB14_9EURY</name>
<keyword evidence="1" id="KW-0472">Membrane</keyword>